<dbReference type="NCBIfam" id="NF047335">
    <property type="entry name" value="T3SS_XAC0095"/>
    <property type="match status" value="1"/>
</dbReference>
<feature type="region of interest" description="Disordered" evidence="1">
    <location>
        <begin position="58"/>
        <end position="77"/>
    </location>
</feature>
<gene>
    <name evidence="2" type="ORF">LF41_922</name>
</gene>
<name>A0A0A2WQ08_9GAMM</name>
<reference evidence="2 3" key="1">
    <citation type="submission" date="2014-09" db="EMBL/GenBank/DDBJ databases">
        <title>Genome sequences of Lysobacter dokdonensis DS-58.</title>
        <authorList>
            <person name="Kim J.F."/>
            <person name="Kwak M.-J."/>
        </authorList>
    </citation>
    <scope>NUCLEOTIDE SEQUENCE [LARGE SCALE GENOMIC DNA]</scope>
    <source>
        <strain evidence="2 3">DS-58</strain>
    </source>
</reference>
<organism evidence="2 3">
    <name type="scientific">Lysobacter dokdonensis DS-58</name>
    <dbReference type="NCBI Taxonomy" id="1300345"/>
    <lineage>
        <taxon>Bacteria</taxon>
        <taxon>Pseudomonadati</taxon>
        <taxon>Pseudomonadota</taxon>
        <taxon>Gammaproteobacteria</taxon>
        <taxon>Lysobacterales</taxon>
        <taxon>Lysobacteraceae</taxon>
        <taxon>Noviluteimonas</taxon>
    </lineage>
</organism>
<sequence>MQIAYFIRLMAHLTESGTPASVQNARLAPDAIGWCFANLSKEMDAVMSTIQFASSAPTDNTVDRAASRPKQQRACAN</sequence>
<keyword evidence="3" id="KW-1185">Reference proteome</keyword>
<comment type="caution">
    <text evidence="2">The sequence shown here is derived from an EMBL/GenBank/DDBJ whole genome shotgun (WGS) entry which is preliminary data.</text>
</comment>
<dbReference type="InterPro" id="IPR058099">
    <property type="entry name" value="T3SS_XAC0095_dom"/>
</dbReference>
<evidence type="ECO:0000313" key="3">
    <source>
        <dbReference type="Proteomes" id="UP000030518"/>
    </source>
</evidence>
<proteinExistence type="predicted"/>
<evidence type="ECO:0000313" key="2">
    <source>
        <dbReference type="EMBL" id="KGQ20385.1"/>
    </source>
</evidence>
<dbReference type="Proteomes" id="UP000030518">
    <property type="component" value="Unassembled WGS sequence"/>
</dbReference>
<accession>A0A0A2WQ08</accession>
<evidence type="ECO:0000256" key="1">
    <source>
        <dbReference type="SAM" id="MobiDB-lite"/>
    </source>
</evidence>
<dbReference type="EMBL" id="JRKJ01000002">
    <property type="protein sequence ID" value="KGQ20385.1"/>
    <property type="molecule type" value="Genomic_DNA"/>
</dbReference>
<dbReference type="AlphaFoldDB" id="A0A0A2WQ08"/>
<protein>
    <submittedName>
        <fullName evidence="2">Uncharacterized protein</fullName>
    </submittedName>
</protein>
<dbReference type="PATRIC" id="fig|1300345.3.peg.244"/>